<evidence type="ECO:0000313" key="3">
    <source>
        <dbReference type="Proteomes" id="UP000471751"/>
    </source>
</evidence>
<proteinExistence type="predicted"/>
<evidence type="ECO:0008006" key="4">
    <source>
        <dbReference type="Google" id="ProtNLM"/>
    </source>
</evidence>
<keyword evidence="3" id="KW-1185">Reference proteome</keyword>
<name>A0A6I5RV27_9PSED</name>
<dbReference type="PROSITE" id="PS51257">
    <property type="entry name" value="PROKAR_LIPOPROTEIN"/>
    <property type="match status" value="1"/>
</dbReference>
<dbReference type="Proteomes" id="UP000471751">
    <property type="component" value="Unassembled WGS sequence"/>
</dbReference>
<dbReference type="AlphaFoldDB" id="A0A6I5RV27"/>
<feature type="signal peptide" evidence="1">
    <location>
        <begin position="1"/>
        <end position="21"/>
    </location>
</feature>
<evidence type="ECO:0000256" key="1">
    <source>
        <dbReference type="SAM" id="SignalP"/>
    </source>
</evidence>
<reference evidence="2 3" key="1">
    <citation type="submission" date="2020-02" db="EMBL/GenBank/DDBJ databases">
        <title>Broccoli isolated Pseudomonas sp.</title>
        <authorList>
            <person name="Fujikawa T."/>
            <person name="Sawada H."/>
        </authorList>
    </citation>
    <scope>NUCLEOTIDE SEQUENCE [LARGE SCALE GENOMIC DNA]</scope>
    <source>
        <strain evidence="2 3">JCM 32154</strain>
    </source>
</reference>
<evidence type="ECO:0000313" key="2">
    <source>
        <dbReference type="EMBL" id="NES11917.1"/>
    </source>
</evidence>
<comment type="caution">
    <text evidence="2">The sequence shown here is derived from an EMBL/GenBank/DDBJ whole genome shotgun (WGS) entry which is preliminary data.</text>
</comment>
<protein>
    <recommendedName>
        <fullName evidence="4">Lipoprotein</fullName>
    </recommendedName>
</protein>
<gene>
    <name evidence="2" type="ORF">G3O07_22780</name>
</gene>
<dbReference type="EMBL" id="JAAHBT010000351">
    <property type="protein sequence ID" value="NES11917.1"/>
    <property type="molecule type" value="Genomic_DNA"/>
</dbReference>
<organism evidence="2 3">
    <name type="scientific">Pseudomonas laurentiana</name>
    <dbReference type="NCBI Taxonomy" id="2364649"/>
    <lineage>
        <taxon>Bacteria</taxon>
        <taxon>Pseudomonadati</taxon>
        <taxon>Pseudomonadota</taxon>
        <taxon>Gammaproteobacteria</taxon>
        <taxon>Pseudomonadales</taxon>
        <taxon>Pseudomonadaceae</taxon>
        <taxon>Pseudomonas</taxon>
    </lineage>
</organism>
<sequence>MKSSKFLLACALFIVSGCAHNPDIRVGHDTVDGITFKDNNAYMDCIRNEVKNGVPTFTVENNGKTDLFFGSTDPTTTEGLVELSSANGHNTYSAYQRDAWYDRGRLLDAAQACSKT</sequence>
<accession>A0A6I5RV27</accession>
<feature type="chain" id="PRO_5026091788" description="Lipoprotein" evidence="1">
    <location>
        <begin position="22"/>
        <end position="116"/>
    </location>
</feature>
<keyword evidence="1" id="KW-0732">Signal</keyword>